<organism evidence="1 2">
    <name type="scientific">Candidatus Kaiserbacteria bacterium RIFCSPHIGHO2_02_FULL_55_25</name>
    <dbReference type="NCBI Taxonomy" id="1798498"/>
    <lineage>
        <taxon>Bacteria</taxon>
        <taxon>Candidatus Kaiseribacteriota</taxon>
    </lineage>
</organism>
<reference evidence="1 2" key="1">
    <citation type="journal article" date="2016" name="Nat. Commun.">
        <title>Thousands of microbial genomes shed light on interconnected biogeochemical processes in an aquifer system.</title>
        <authorList>
            <person name="Anantharaman K."/>
            <person name="Brown C.T."/>
            <person name="Hug L.A."/>
            <person name="Sharon I."/>
            <person name="Castelle C.J."/>
            <person name="Probst A.J."/>
            <person name="Thomas B.C."/>
            <person name="Singh A."/>
            <person name="Wilkins M.J."/>
            <person name="Karaoz U."/>
            <person name="Brodie E.L."/>
            <person name="Williams K.H."/>
            <person name="Hubbard S.S."/>
            <person name="Banfield J.F."/>
        </authorList>
    </citation>
    <scope>NUCLEOTIDE SEQUENCE [LARGE SCALE GENOMIC DNA]</scope>
</reference>
<sequence>MAHTALRDRARALRHKGRSINDITLITRAPKSTVSYWCRDITLTDTQMGALALKSRARGRIGMLRAAEKKRASRQAAVEQQKRRGGKDVGAISSRDLFVLGLALYWGEGYKSGNEECGLTNSDPYILRSFIIWLQRCYGVTRANLTLRVSINHIHRRRIAVVERYWSNVTKVPLSQFTKPSLVLTRVRKTYANTADHYGTLRIKVRRGTALRRRIMGSIEELKRQIHATNLNSRNTCP</sequence>
<name>A0A1F6E4B2_9BACT</name>
<accession>A0A1F6E4B2</accession>
<evidence type="ECO:0008006" key="3">
    <source>
        <dbReference type="Google" id="ProtNLM"/>
    </source>
</evidence>
<protein>
    <recommendedName>
        <fullName evidence="3">Homing endonuclease LAGLIDADG domain-containing protein</fullName>
    </recommendedName>
</protein>
<evidence type="ECO:0000313" key="2">
    <source>
        <dbReference type="Proteomes" id="UP000176914"/>
    </source>
</evidence>
<gene>
    <name evidence="1" type="ORF">A3C20_02060</name>
</gene>
<dbReference type="Proteomes" id="UP000176914">
    <property type="component" value="Unassembled WGS sequence"/>
</dbReference>
<comment type="caution">
    <text evidence="1">The sequence shown here is derived from an EMBL/GenBank/DDBJ whole genome shotgun (WGS) entry which is preliminary data.</text>
</comment>
<dbReference type="AlphaFoldDB" id="A0A1F6E4B2"/>
<evidence type="ECO:0000313" key="1">
    <source>
        <dbReference type="EMBL" id="OGG68498.1"/>
    </source>
</evidence>
<proteinExistence type="predicted"/>
<dbReference type="EMBL" id="MFLL01000032">
    <property type="protein sequence ID" value="OGG68498.1"/>
    <property type="molecule type" value="Genomic_DNA"/>
</dbReference>